<dbReference type="InterPro" id="IPR019559">
    <property type="entry name" value="Cullin_neddylation_domain"/>
</dbReference>
<keyword evidence="7" id="KW-0597">Phosphoprotein</keyword>
<dbReference type="InterPro" id="IPR016158">
    <property type="entry name" value="Cullin_homology"/>
</dbReference>
<dbReference type="AlphaFoldDB" id="A0A7R8WFX8"/>
<dbReference type="InterPro" id="IPR001373">
    <property type="entry name" value="Cullin_N"/>
</dbReference>
<dbReference type="Pfam" id="PF10557">
    <property type="entry name" value="Cullin_Nedd8"/>
    <property type="match status" value="1"/>
</dbReference>
<dbReference type="InterPro" id="IPR016159">
    <property type="entry name" value="Cullin_repeat-like_dom_sf"/>
</dbReference>
<keyword evidence="13" id="KW-0539">Nucleus</keyword>
<dbReference type="GO" id="GO:0006897">
    <property type="term" value="P:endocytosis"/>
    <property type="evidence" value="ECO:0007669"/>
    <property type="project" value="UniProtKB-KW"/>
</dbReference>
<dbReference type="GO" id="GO:0016020">
    <property type="term" value="C:membrane"/>
    <property type="evidence" value="ECO:0007669"/>
    <property type="project" value="InterPro"/>
</dbReference>
<dbReference type="CDD" id="cd13228">
    <property type="entry name" value="PHear_NECAP"/>
    <property type="match status" value="1"/>
</dbReference>
<dbReference type="GO" id="GO:0031625">
    <property type="term" value="F:ubiquitin protein ligase binding"/>
    <property type="evidence" value="ECO:0007669"/>
    <property type="project" value="InterPro"/>
</dbReference>
<evidence type="ECO:0000256" key="5">
    <source>
        <dbReference type="ARBA" id="ARBA00022448"/>
    </source>
</evidence>
<evidence type="ECO:0000256" key="17">
    <source>
        <dbReference type="SAM" id="MobiDB-lite"/>
    </source>
</evidence>
<dbReference type="InterPro" id="IPR036390">
    <property type="entry name" value="WH_DNA-bd_sf"/>
</dbReference>
<dbReference type="PROSITE" id="PS50069">
    <property type="entry name" value="CULLIN_2"/>
    <property type="match status" value="1"/>
</dbReference>
<evidence type="ECO:0000313" key="19">
    <source>
        <dbReference type="EMBL" id="CAD7228186.1"/>
    </source>
</evidence>
<dbReference type="FunFam" id="1.20.1310.10:FF:000016">
    <property type="entry name" value="Cullin 2"/>
    <property type="match status" value="1"/>
</dbReference>
<evidence type="ECO:0000256" key="15">
    <source>
        <dbReference type="PROSITE-ProRule" id="PRU00330"/>
    </source>
</evidence>
<comment type="similarity">
    <text evidence="3 15 16">Belongs to the cullin family.</text>
</comment>
<keyword evidence="10" id="KW-0832">Ubl conjugation</keyword>
<evidence type="ECO:0000256" key="8">
    <source>
        <dbReference type="ARBA" id="ARBA00022583"/>
    </source>
</evidence>
<comment type="pathway">
    <text evidence="2">Protein modification; protein ubiquitination.</text>
</comment>
<dbReference type="SMART" id="SM00884">
    <property type="entry name" value="Cullin_Nedd8"/>
    <property type="match status" value="1"/>
</dbReference>
<reference evidence="19" key="1">
    <citation type="submission" date="2020-11" db="EMBL/GenBank/DDBJ databases">
        <authorList>
            <person name="Tran Van P."/>
        </authorList>
    </citation>
    <scope>NUCLEOTIDE SEQUENCE</scope>
</reference>
<proteinExistence type="inferred from homology"/>
<feature type="compositionally biased region" description="Low complexity" evidence="17">
    <location>
        <begin position="202"/>
        <end position="213"/>
    </location>
</feature>
<dbReference type="GO" id="GO:0031462">
    <property type="term" value="C:Cul2-RING ubiquitin ligase complex"/>
    <property type="evidence" value="ECO:0007669"/>
    <property type="project" value="UniProtKB-ARBA"/>
</dbReference>
<dbReference type="PANTHER" id="PTHR11932">
    <property type="entry name" value="CULLIN"/>
    <property type="match status" value="1"/>
</dbReference>
<dbReference type="GO" id="GO:0031981">
    <property type="term" value="C:nuclear lumen"/>
    <property type="evidence" value="ECO:0007669"/>
    <property type="project" value="UniProtKB-ARBA"/>
</dbReference>
<dbReference type="Pfam" id="PF26557">
    <property type="entry name" value="Cullin_AB"/>
    <property type="match status" value="1"/>
</dbReference>
<evidence type="ECO:0000256" key="9">
    <source>
        <dbReference type="ARBA" id="ARBA00022786"/>
    </source>
</evidence>
<feature type="compositionally biased region" description="Pro residues" evidence="17">
    <location>
        <begin position="186"/>
        <end position="201"/>
    </location>
</feature>
<name>A0A7R8WFX8_9CRUS</name>
<dbReference type="SUPFAM" id="SSF75632">
    <property type="entry name" value="Cullin homology domain"/>
    <property type="match status" value="1"/>
</dbReference>
<evidence type="ECO:0000256" key="2">
    <source>
        <dbReference type="ARBA" id="ARBA00004906"/>
    </source>
</evidence>
<protein>
    <recommendedName>
        <fullName evidence="14">Cullin-2</fullName>
    </recommendedName>
</protein>
<keyword evidence="6" id="KW-1017">Isopeptide bond</keyword>
<evidence type="ECO:0000256" key="13">
    <source>
        <dbReference type="ARBA" id="ARBA00023242"/>
    </source>
</evidence>
<keyword evidence="9" id="KW-0833">Ubl conjugation pathway</keyword>
<gene>
    <name evidence="19" type="ORF">CTOB1V02_LOCUS6075</name>
</gene>
<dbReference type="OrthoDB" id="27073at2759"/>
<dbReference type="InterPro" id="IPR012466">
    <property type="entry name" value="NECAP_PHear"/>
</dbReference>
<evidence type="ECO:0000256" key="7">
    <source>
        <dbReference type="ARBA" id="ARBA00022553"/>
    </source>
</evidence>
<dbReference type="FunFam" id="1.20.1310.10:FF:000022">
    <property type="entry name" value="Cullin-2 isoform 2"/>
    <property type="match status" value="1"/>
</dbReference>
<accession>A0A7R8WFX8</accession>
<feature type="compositionally biased region" description="Polar residues" evidence="17">
    <location>
        <begin position="218"/>
        <end position="228"/>
    </location>
</feature>
<evidence type="ECO:0000256" key="11">
    <source>
        <dbReference type="ARBA" id="ARBA00022927"/>
    </source>
</evidence>
<dbReference type="Pfam" id="PF07933">
    <property type="entry name" value="DUF1681"/>
    <property type="match status" value="1"/>
</dbReference>
<keyword evidence="5" id="KW-0813">Transport</keyword>
<dbReference type="InterPro" id="IPR045093">
    <property type="entry name" value="Cullin"/>
</dbReference>
<dbReference type="Gene3D" id="1.20.1310.10">
    <property type="entry name" value="Cullin Repeats"/>
    <property type="match status" value="4"/>
</dbReference>
<sequence>MEEEMESILLIKNEVFVYRVPPVQSNRGYRASDWNLATPDWTGRMRLVSKGQKVFLHLEDKSSGDLFGTCPVDAYPGVAVQQVIDSSRYFVLRLMGEGGRAAYIGLGFADRSDSFDLNVALQDHFKWVQKSEAIAKETEEPQPKLDLGFKEGETIQIKMNIGKPLGSGGSSHSEIRKPKSHGTGILPPPPGGVRLPPPPAGASPASNSGASGSDWTDFASSAANNPFLQQQAPPSQPTPPPPVKAPSSWRCAMSLRPRRVDFQAVWDELKETVDGVITLSDVPKKIWSDRFTDVYTLCVATPEPMGERLYEETRRFLRSHVEQLYSSISQFPKDELLTAYYNHWTRYSMGAMYLNSLYSYMNQQFIKKHRLHEELDMIYGKRACCDEDAMVEIGDLALFQWKEGMIKPLQDKLVQLLLDEVERDRRGEEVKADVVYGSIESLVRVEDPSRKNGMFSTQCGHPKEFYEEIFEAKYIHVTGQWYTREVAQLLESLSLSDYMEKVIVKAQEENMRSRRFLPSSSWKKVSAECEQRMVGDHLQLIYQECKEMVKTENRSDLKNLYTILKPLQLGLSYLGQQIEAHIKAKGIEAVGGDCPDKDAQPSYFVENILEVHKKYQELITDVFSNDQTFTCALDKACTDVINHRANPKQPCRSSELLAKYIDGLLKKTPPRNLTESDIEDKLTSSITVFKYIEDKDVFQKFYARNLAKRLIHQLSVSMEAEESMINRLKQACGYEFTNKLHRMFTDVSLSGDLNNKFAAYCKAEDTTLGVGFFIFVLQSGAWPLSTQNLSGFVVPRELEKPVTEFQKFYRKQFNGRKLTWMHHLCNAEVKLNYLAKPYTVSLGTYHLALLLTFETVDEITCQELQDATQLSEDCFTKHLGALVEAKLLIVEGDLKEPLSTVKLNLEFSSKRTKFKIFSSISKEVPQQEVEQTHASVDEDRKLFLQAAIVRIMKARRMLHHNELVQEVLSQCRGRFTASMPLIKKCIETLIEKDFIQRENNSSDQYGYVA</sequence>
<dbReference type="Gene3D" id="4.10.1030.10">
    <property type="entry name" value="Ring Box Chain A, domain 5"/>
    <property type="match status" value="1"/>
</dbReference>
<keyword evidence="11" id="KW-0653">Protein transport</keyword>
<evidence type="ECO:0000256" key="1">
    <source>
        <dbReference type="ARBA" id="ARBA00004123"/>
    </source>
</evidence>
<dbReference type="SUPFAM" id="SSF50729">
    <property type="entry name" value="PH domain-like"/>
    <property type="match status" value="1"/>
</dbReference>
<feature type="domain" description="Cullin family profile" evidence="18">
    <location>
        <begin position="652"/>
        <end position="883"/>
    </location>
</feature>
<feature type="compositionally biased region" description="Pro residues" evidence="17">
    <location>
        <begin position="234"/>
        <end position="244"/>
    </location>
</feature>
<dbReference type="SMART" id="SM00182">
    <property type="entry name" value="CULLIN"/>
    <property type="match status" value="1"/>
</dbReference>
<keyword evidence="8" id="KW-0254">Endocytosis</keyword>
<evidence type="ECO:0000256" key="6">
    <source>
        <dbReference type="ARBA" id="ARBA00022499"/>
    </source>
</evidence>
<evidence type="ECO:0000256" key="16">
    <source>
        <dbReference type="RuleBase" id="RU003829"/>
    </source>
</evidence>
<evidence type="ECO:0000256" key="14">
    <source>
        <dbReference type="ARBA" id="ARBA00069610"/>
    </source>
</evidence>
<evidence type="ECO:0000256" key="12">
    <source>
        <dbReference type="ARBA" id="ARBA00022990"/>
    </source>
</evidence>
<dbReference type="GO" id="GO:0015031">
    <property type="term" value="P:protein transport"/>
    <property type="evidence" value="ECO:0007669"/>
    <property type="project" value="UniProtKB-KW"/>
</dbReference>
<dbReference type="FunFam" id="1.20.1310.10:FF:000012">
    <property type="entry name" value="Cullin 2"/>
    <property type="match status" value="1"/>
</dbReference>
<dbReference type="FunFam" id="2.30.29.30:FF:000064">
    <property type="entry name" value="Adaptin ear-binding coat-associated protein 1"/>
    <property type="match status" value="1"/>
</dbReference>
<feature type="region of interest" description="Disordered" evidence="17">
    <location>
        <begin position="160"/>
        <end position="248"/>
    </location>
</feature>
<dbReference type="InterPro" id="IPR036317">
    <property type="entry name" value="Cullin_homology_sf"/>
</dbReference>
<dbReference type="EMBL" id="OB661420">
    <property type="protein sequence ID" value="CAD7228186.1"/>
    <property type="molecule type" value="Genomic_DNA"/>
</dbReference>
<dbReference type="FunFam" id="1.10.10.10:FF:000014">
    <property type="entry name" value="Cullin 1"/>
    <property type="match status" value="1"/>
</dbReference>
<dbReference type="SUPFAM" id="SSF74788">
    <property type="entry name" value="Cullin repeat-like"/>
    <property type="match status" value="1"/>
</dbReference>
<dbReference type="Pfam" id="PF00888">
    <property type="entry name" value="Cullin"/>
    <property type="match status" value="1"/>
</dbReference>
<keyword evidence="12" id="KW-0007">Acetylation</keyword>
<dbReference type="Gene3D" id="2.30.29.30">
    <property type="entry name" value="Pleckstrin-homology domain (PH domain)/Phosphotyrosine-binding domain (PTB)"/>
    <property type="match status" value="1"/>
</dbReference>
<comment type="subcellular location">
    <subcellularLocation>
        <location evidence="1">Nucleus</location>
    </subcellularLocation>
</comment>
<dbReference type="InterPro" id="IPR036388">
    <property type="entry name" value="WH-like_DNA-bd_sf"/>
</dbReference>
<comment type="similarity">
    <text evidence="4">Belongs to the NECAP family.</text>
</comment>
<organism evidence="19">
    <name type="scientific">Cyprideis torosa</name>
    <dbReference type="NCBI Taxonomy" id="163714"/>
    <lineage>
        <taxon>Eukaryota</taxon>
        <taxon>Metazoa</taxon>
        <taxon>Ecdysozoa</taxon>
        <taxon>Arthropoda</taxon>
        <taxon>Crustacea</taxon>
        <taxon>Oligostraca</taxon>
        <taxon>Ostracoda</taxon>
        <taxon>Podocopa</taxon>
        <taxon>Podocopida</taxon>
        <taxon>Cytherocopina</taxon>
        <taxon>Cytheroidea</taxon>
        <taxon>Cytherideidae</taxon>
        <taxon>Cyprideis</taxon>
    </lineage>
</organism>
<evidence type="ECO:0000259" key="18">
    <source>
        <dbReference type="PROSITE" id="PS50069"/>
    </source>
</evidence>
<evidence type="ECO:0000256" key="4">
    <source>
        <dbReference type="ARBA" id="ARBA00007736"/>
    </source>
</evidence>
<dbReference type="FunFam" id="3.30.230.130:FF:000003">
    <property type="entry name" value="Cullin 2"/>
    <property type="match status" value="1"/>
</dbReference>
<evidence type="ECO:0000256" key="10">
    <source>
        <dbReference type="ARBA" id="ARBA00022843"/>
    </source>
</evidence>
<dbReference type="Gene3D" id="1.10.10.10">
    <property type="entry name" value="Winged helix-like DNA-binding domain superfamily/Winged helix DNA-binding domain"/>
    <property type="match status" value="2"/>
</dbReference>
<dbReference type="GO" id="GO:0006511">
    <property type="term" value="P:ubiquitin-dependent protein catabolic process"/>
    <property type="evidence" value="ECO:0007669"/>
    <property type="project" value="InterPro"/>
</dbReference>
<dbReference type="InterPro" id="IPR059120">
    <property type="entry name" value="Cullin-like_AB"/>
</dbReference>
<dbReference type="SUPFAM" id="SSF46785">
    <property type="entry name" value="Winged helix' DNA-binding domain"/>
    <property type="match status" value="1"/>
</dbReference>
<evidence type="ECO:0000256" key="3">
    <source>
        <dbReference type="ARBA" id="ARBA00006019"/>
    </source>
</evidence>
<dbReference type="InterPro" id="IPR011993">
    <property type="entry name" value="PH-like_dom_sf"/>
</dbReference>